<organism evidence="2 3">
    <name type="scientific">Aliikangiella maris</name>
    <dbReference type="NCBI Taxonomy" id="3162458"/>
    <lineage>
        <taxon>Bacteria</taxon>
        <taxon>Pseudomonadati</taxon>
        <taxon>Pseudomonadota</taxon>
        <taxon>Gammaproteobacteria</taxon>
        <taxon>Oceanospirillales</taxon>
        <taxon>Pleioneaceae</taxon>
        <taxon>Aliikangiella</taxon>
    </lineage>
</organism>
<reference evidence="2 3" key="1">
    <citation type="submission" date="2024-06" db="EMBL/GenBank/DDBJ databases">
        <title>Aliikangiella maris sp. nov., sp. nov., a phycosphere bacterium isolated from seawater and ecosystem role in Phaeocystis globosa blooms.</title>
        <authorList>
            <person name="Li F."/>
        </authorList>
    </citation>
    <scope>NUCLEOTIDE SEQUENCE [LARGE SCALE GENOMIC DNA]</scope>
    <source>
        <strain evidence="2 3">GXAS 306</strain>
    </source>
</reference>
<dbReference type="Proteomes" id="UP001554427">
    <property type="component" value="Unassembled WGS sequence"/>
</dbReference>
<feature type="signal peptide" evidence="1">
    <location>
        <begin position="1"/>
        <end position="25"/>
    </location>
</feature>
<evidence type="ECO:0000256" key="1">
    <source>
        <dbReference type="SAM" id="SignalP"/>
    </source>
</evidence>
<dbReference type="RefSeq" id="WP_367024144.1">
    <property type="nucleotide sequence ID" value="NZ_JBFDAH010000023.1"/>
</dbReference>
<keyword evidence="3" id="KW-1185">Reference proteome</keyword>
<evidence type="ECO:0000313" key="2">
    <source>
        <dbReference type="EMBL" id="MEW4367195.1"/>
    </source>
</evidence>
<feature type="chain" id="PRO_5045964831" evidence="1">
    <location>
        <begin position="26"/>
        <end position="119"/>
    </location>
</feature>
<evidence type="ECO:0000313" key="3">
    <source>
        <dbReference type="Proteomes" id="UP001554427"/>
    </source>
</evidence>
<gene>
    <name evidence="2" type="ORF">ABVT42_17105</name>
</gene>
<proteinExistence type="predicted"/>
<name>A0ABV3MSL6_9GAMM</name>
<protein>
    <submittedName>
        <fullName evidence="2">Uncharacterized protein</fullName>
    </submittedName>
</protein>
<sequence length="119" mass="13651">MLTSKNLFYVSSLAVAMTLSQSSIGAIDNGKFEQKYVKTGNIESQTILGNSELTQYPLFSTRRIDPAYQLETRRIDPAQQLETRRIDPSVKVSTRRIDPSYQLETRRIDPAQQLETRRI</sequence>
<keyword evidence="1" id="KW-0732">Signal</keyword>
<accession>A0ABV3MSL6</accession>
<dbReference type="EMBL" id="JBFDAH010000023">
    <property type="protein sequence ID" value="MEW4367195.1"/>
    <property type="molecule type" value="Genomic_DNA"/>
</dbReference>
<feature type="non-terminal residue" evidence="2">
    <location>
        <position position="119"/>
    </location>
</feature>
<comment type="caution">
    <text evidence="2">The sequence shown here is derived from an EMBL/GenBank/DDBJ whole genome shotgun (WGS) entry which is preliminary data.</text>
</comment>